<dbReference type="EMBL" id="LATX01002123">
    <property type="protein sequence ID" value="KTB33955.1"/>
    <property type="molecule type" value="Genomic_DNA"/>
</dbReference>
<feature type="compositionally biased region" description="Polar residues" evidence="1">
    <location>
        <begin position="30"/>
        <end position="53"/>
    </location>
</feature>
<feature type="region of interest" description="Disordered" evidence="1">
    <location>
        <begin position="223"/>
        <end position="272"/>
    </location>
</feature>
<evidence type="ECO:0000313" key="3">
    <source>
        <dbReference type="Proteomes" id="UP000054988"/>
    </source>
</evidence>
<comment type="caution">
    <text evidence="2">The sequence shown here is derived from an EMBL/GenBank/DDBJ whole genome shotgun (WGS) entry which is preliminary data.</text>
</comment>
<reference evidence="2 3" key="1">
    <citation type="submission" date="2015-12" db="EMBL/GenBank/DDBJ databases">
        <title>Draft genome sequence of Moniliophthora roreri, the causal agent of frosty pod rot of cacao.</title>
        <authorList>
            <person name="Aime M.C."/>
            <person name="Diaz-Valderrama J.R."/>
            <person name="Kijpornyongpan T."/>
            <person name="Phillips-Mora W."/>
        </authorList>
    </citation>
    <scope>NUCLEOTIDE SEQUENCE [LARGE SCALE GENOMIC DNA]</scope>
    <source>
        <strain evidence="2 3">MCA 2952</strain>
    </source>
</reference>
<evidence type="ECO:0000313" key="2">
    <source>
        <dbReference type="EMBL" id="KTB33955.1"/>
    </source>
</evidence>
<name>A0A0W0FCC6_MONRR</name>
<gene>
    <name evidence="2" type="ORF">WG66_13381</name>
</gene>
<feature type="region of interest" description="Disordered" evidence="1">
    <location>
        <begin position="325"/>
        <end position="349"/>
    </location>
</feature>
<feature type="compositionally biased region" description="Pro residues" evidence="1">
    <location>
        <begin position="170"/>
        <end position="180"/>
    </location>
</feature>
<protein>
    <submittedName>
        <fullName evidence="2">Uncharacterized protein</fullName>
    </submittedName>
</protein>
<feature type="compositionally biased region" description="Polar residues" evidence="1">
    <location>
        <begin position="469"/>
        <end position="484"/>
    </location>
</feature>
<feature type="compositionally biased region" description="Polar residues" evidence="1">
    <location>
        <begin position="225"/>
        <end position="248"/>
    </location>
</feature>
<feature type="compositionally biased region" description="Basic and acidic residues" evidence="1">
    <location>
        <begin position="455"/>
        <end position="466"/>
    </location>
</feature>
<feature type="region of interest" description="Disordered" evidence="1">
    <location>
        <begin position="423"/>
        <end position="525"/>
    </location>
</feature>
<feature type="region of interest" description="Disordered" evidence="1">
    <location>
        <begin position="286"/>
        <end position="305"/>
    </location>
</feature>
<feature type="region of interest" description="Disordered" evidence="1">
    <location>
        <begin position="1"/>
        <end position="197"/>
    </location>
</feature>
<dbReference type="eggNOG" id="ENOG502SBIX">
    <property type="taxonomic scope" value="Eukaryota"/>
</dbReference>
<evidence type="ECO:0000256" key="1">
    <source>
        <dbReference type="SAM" id="MobiDB-lite"/>
    </source>
</evidence>
<dbReference type="AlphaFoldDB" id="A0A0W0FCC6"/>
<organism evidence="2 3">
    <name type="scientific">Moniliophthora roreri</name>
    <name type="common">Frosty pod rot fungus</name>
    <name type="synonym">Monilia roreri</name>
    <dbReference type="NCBI Taxonomy" id="221103"/>
    <lineage>
        <taxon>Eukaryota</taxon>
        <taxon>Fungi</taxon>
        <taxon>Dikarya</taxon>
        <taxon>Basidiomycota</taxon>
        <taxon>Agaricomycotina</taxon>
        <taxon>Agaricomycetes</taxon>
        <taxon>Agaricomycetidae</taxon>
        <taxon>Agaricales</taxon>
        <taxon>Marasmiineae</taxon>
        <taxon>Marasmiaceae</taxon>
        <taxon>Moniliophthora</taxon>
    </lineage>
</organism>
<dbReference type="Proteomes" id="UP000054988">
    <property type="component" value="Unassembled WGS sequence"/>
</dbReference>
<feature type="compositionally biased region" description="Polar residues" evidence="1">
    <location>
        <begin position="142"/>
        <end position="160"/>
    </location>
</feature>
<feature type="compositionally biased region" description="Low complexity" evidence="1">
    <location>
        <begin position="181"/>
        <end position="192"/>
    </location>
</feature>
<proteinExistence type="predicted"/>
<accession>A0A0W0FCC6</accession>
<sequence length="525" mass="55615">MTPPSAAPTQSPCDPHTDKSLPKQALHSKGPTSAPTNKIQNGQQKKPNRSSKPIINWFQRKLGGSVRGKREGGQLSSGTGRVAKPQRIGNRVTSPPMPSPSVPGGRQQMKLEVLAAARRKTVSLNGDDDNSQIGRHSEDEVNSVNESLARESTWSPNSVQEADEDASLRPLPPSSPPSPSPSRSSSSYLSDPRTFKSIAASTKPTTLLSIDLHGNGMAHIAQAPVTPTSQVTRLTHVRSSSTATNPNQLGGFAAPPSPQSSSRPPSLQDPLNTQTSSLIVQAPLHTTHHPRNNPRPLSPPPDDASVLTLASSAYAIPGLRVGGPGAAGWSSPPSAVGGGGDSVSHFGGTYADAEDASQIDDDKLDDRDADASLRALRPRSTRRGSWESEASRWSARIQVTSPPSLGRERSLWTTNSIRTGTLSADDVELNDKPDELADDDATGEVNAENVEEEKEETKAEVVKVDDTPIANSETVDTPSLNVDDSNLKKEDSTNLEVTAPETHETATPAIIERQTSSITIGGEAR</sequence>